<evidence type="ECO:0000313" key="1">
    <source>
        <dbReference type="EMBL" id="CAK7944934.1"/>
    </source>
</evidence>
<evidence type="ECO:0000313" key="2">
    <source>
        <dbReference type="Proteomes" id="UP001162060"/>
    </source>
</evidence>
<accession>A0AAV1VDD7</accession>
<reference evidence="1" key="1">
    <citation type="submission" date="2024-01" db="EMBL/GenBank/DDBJ databases">
        <authorList>
            <person name="Webb A."/>
        </authorList>
    </citation>
    <scope>NUCLEOTIDE SEQUENCE</scope>
    <source>
        <strain evidence="1">Pm1</strain>
    </source>
</reference>
<dbReference type="AlphaFoldDB" id="A0AAV1VDD7"/>
<proteinExistence type="predicted"/>
<name>A0AAV1VDD7_9STRA</name>
<organism evidence="1 2">
    <name type="scientific">Peronospora matthiolae</name>
    <dbReference type="NCBI Taxonomy" id="2874970"/>
    <lineage>
        <taxon>Eukaryota</taxon>
        <taxon>Sar</taxon>
        <taxon>Stramenopiles</taxon>
        <taxon>Oomycota</taxon>
        <taxon>Peronosporomycetes</taxon>
        <taxon>Peronosporales</taxon>
        <taxon>Peronosporaceae</taxon>
        <taxon>Peronospora</taxon>
    </lineage>
</organism>
<dbReference type="Proteomes" id="UP001162060">
    <property type="component" value="Unassembled WGS sequence"/>
</dbReference>
<comment type="caution">
    <text evidence="1">The sequence shown here is derived from an EMBL/GenBank/DDBJ whole genome shotgun (WGS) entry which is preliminary data.</text>
</comment>
<dbReference type="EMBL" id="CAKLBY020000311">
    <property type="protein sequence ID" value="CAK7944934.1"/>
    <property type="molecule type" value="Genomic_DNA"/>
</dbReference>
<gene>
    <name evidence="1" type="ORF">PM001_LOCUS30084</name>
</gene>
<protein>
    <submittedName>
        <fullName evidence="1">Uncharacterized protein</fullName>
    </submittedName>
</protein>
<sequence length="89" mass="9760">MAPKQLQSIVFFAILASLSIKDLGRVSKFLGMSWALDGEGGCVLDQEEVISYLLQEQSLTDANCYEVQSIDSVQLESKSTNGAPTIREF</sequence>